<evidence type="ECO:0000256" key="2">
    <source>
        <dbReference type="ARBA" id="ARBA00006479"/>
    </source>
</evidence>
<organism evidence="4 5">
    <name type="scientific">Candidatus Pullichristensenella excrementigallinarum</name>
    <dbReference type="NCBI Taxonomy" id="2840907"/>
    <lineage>
        <taxon>Bacteria</taxon>
        <taxon>Bacillati</taxon>
        <taxon>Bacillota</taxon>
        <taxon>Clostridia</taxon>
        <taxon>Candidatus Pullichristensenella</taxon>
    </lineage>
</organism>
<keyword evidence="3" id="KW-0859">Xylose metabolism</keyword>
<comment type="function">
    <text evidence="1">Transcriptional repressor of xylose-utilizing enzymes.</text>
</comment>
<dbReference type="Pfam" id="PF00480">
    <property type="entry name" value="ROK"/>
    <property type="match status" value="1"/>
</dbReference>
<dbReference type="InterPro" id="IPR000600">
    <property type="entry name" value="ROK"/>
</dbReference>
<reference evidence="4" key="1">
    <citation type="submission" date="2020-10" db="EMBL/GenBank/DDBJ databases">
        <authorList>
            <person name="Gilroy R."/>
        </authorList>
    </citation>
    <scope>NUCLEOTIDE SEQUENCE</scope>
    <source>
        <strain evidence="4">ChiHcec3-11533</strain>
    </source>
</reference>
<comment type="caution">
    <text evidence="4">The sequence shown here is derived from an EMBL/GenBank/DDBJ whole genome shotgun (WGS) entry which is preliminary data.</text>
</comment>
<evidence type="ECO:0000313" key="5">
    <source>
        <dbReference type="Proteomes" id="UP000824072"/>
    </source>
</evidence>
<reference evidence="4" key="2">
    <citation type="journal article" date="2021" name="PeerJ">
        <title>Extensive microbial diversity within the chicken gut microbiome revealed by metagenomics and culture.</title>
        <authorList>
            <person name="Gilroy R."/>
            <person name="Ravi A."/>
            <person name="Getino M."/>
            <person name="Pursley I."/>
            <person name="Horton D.L."/>
            <person name="Alikhan N.F."/>
            <person name="Baker D."/>
            <person name="Gharbi K."/>
            <person name="Hall N."/>
            <person name="Watson M."/>
            <person name="Adriaenssens E.M."/>
            <person name="Foster-Nyarko E."/>
            <person name="Jarju S."/>
            <person name="Secka A."/>
            <person name="Antonio M."/>
            <person name="Oren A."/>
            <person name="Chaudhuri R.R."/>
            <person name="La Ragione R."/>
            <person name="Hildebrand F."/>
            <person name="Pallen M.J."/>
        </authorList>
    </citation>
    <scope>NUCLEOTIDE SEQUENCE</scope>
    <source>
        <strain evidence="4">ChiHcec3-11533</strain>
    </source>
</reference>
<dbReference type="SUPFAM" id="SSF46785">
    <property type="entry name" value="Winged helix' DNA-binding domain"/>
    <property type="match status" value="1"/>
</dbReference>
<dbReference type="PANTHER" id="PTHR18964:SF149">
    <property type="entry name" value="BIFUNCTIONAL UDP-N-ACETYLGLUCOSAMINE 2-EPIMERASE_N-ACETYLMANNOSAMINE KINASE"/>
    <property type="match status" value="1"/>
</dbReference>
<dbReference type="InterPro" id="IPR036388">
    <property type="entry name" value="WH-like_DNA-bd_sf"/>
</dbReference>
<accession>A0A9D1IA26</accession>
<dbReference type="InterPro" id="IPR036390">
    <property type="entry name" value="WH_DNA-bd_sf"/>
</dbReference>
<dbReference type="SUPFAM" id="SSF53067">
    <property type="entry name" value="Actin-like ATPase domain"/>
    <property type="match status" value="1"/>
</dbReference>
<dbReference type="GO" id="GO:0042732">
    <property type="term" value="P:D-xylose metabolic process"/>
    <property type="evidence" value="ECO:0007669"/>
    <property type="project" value="UniProtKB-KW"/>
</dbReference>
<protein>
    <submittedName>
        <fullName evidence="4">ROK family protein</fullName>
    </submittedName>
</protein>
<dbReference type="Gene3D" id="3.30.420.40">
    <property type="match status" value="2"/>
</dbReference>
<comment type="similarity">
    <text evidence="2">Belongs to the ROK (NagC/XylR) family.</text>
</comment>
<dbReference type="Proteomes" id="UP000824072">
    <property type="component" value="Unassembled WGS sequence"/>
</dbReference>
<sequence length="416" mass="45238">MRTAKHETMRSQNASVLFQCLREFGPLTRHELQEKTGLSWGAVSSIVSDFLAMGLLTEKPMQLCHPGRTPFALDINQQSNLLIGMDLHAQGLSCVVTDMRARTIVSSRENIENFCRTGLLEQAARMIEEAILASGVEASKFIGIGVAVQGTVDTANGISLHSPHLPEWNDVPVCEFFQNRLHLPCVLVHDTNAMVLAEKWSGKARSARNLVFIRLDMGLGMSLVVDNSIYTGADGGAGEFGHMVVNPDGPKCTCGNYGCMEAYASGRTILQRAREGKKMGLCDLPLTLNEENKDLQMIARAAREGSAFEKGLFETMGMYLGVGIANLIIMLNPEIVVIGGDLTAYSDLFLDNVRKVLFHNVWNGSRIQIELSSLGTDAAAVGATLMLAEQVLSDGIARQMGGLLRPIGNREDAQEQ</sequence>
<dbReference type="EMBL" id="DVMU01000058">
    <property type="protein sequence ID" value="HIU33428.1"/>
    <property type="molecule type" value="Genomic_DNA"/>
</dbReference>
<dbReference type="InterPro" id="IPR043129">
    <property type="entry name" value="ATPase_NBD"/>
</dbReference>
<proteinExistence type="inferred from homology"/>
<keyword evidence="3" id="KW-0119">Carbohydrate metabolism</keyword>
<evidence type="ECO:0000256" key="3">
    <source>
        <dbReference type="ARBA" id="ARBA00022629"/>
    </source>
</evidence>
<evidence type="ECO:0000256" key="1">
    <source>
        <dbReference type="ARBA" id="ARBA00002486"/>
    </source>
</evidence>
<evidence type="ECO:0000313" key="4">
    <source>
        <dbReference type="EMBL" id="HIU33428.1"/>
    </source>
</evidence>
<dbReference type="Gene3D" id="1.10.10.10">
    <property type="entry name" value="Winged helix-like DNA-binding domain superfamily/Winged helix DNA-binding domain"/>
    <property type="match status" value="1"/>
</dbReference>
<dbReference type="PANTHER" id="PTHR18964">
    <property type="entry name" value="ROK (REPRESSOR, ORF, KINASE) FAMILY"/>
    <property type="match status" value="1"/>
</dbReference>
<gene>
    <name evidence="4" type="ORF">IAB02_02570</name>
</gene>
<name>A0A9D1IA26_9FIRM</name>
<dbReference type="AlphaFoldDB" id="A0A9D1IA26"/>